<reference evidence="4" key="3">
    <citation type="submission" date="2025-09" db="UniProtKB">
        <authorList>
            <consortium name="Ensembl"/>
        </authorList>
    </citation>
    <scope>IDENTIFICATION</scope>
</reference>
<proteinExistence type="inferred from homology"/>
<organism evidence="4 5">
    <name type="scientific">Ursus americanus</name>
    <name type="common">American black bear</name>
    <name type="synonym">Euarctos americanus</name>
    <dbReference type="NCBI Taxonomy" id="9643"/>
    <lineage>
        <taxon>Eukaryota</taxon>
        <taxon>Metazoa</taxon>
        <taxon>Chordata</taxon>
        <taxon>Craniata</taxon>
        <taxon>Vertebrata</taxon>
        <taxon>Euteleostomi</taxon>
        <taxon>Mammalia</taxon>
        <taxon>Eutheria</taxon>
        <taxon>Laurasiatheria</taxon>
        <taxon>Carnivora</taxon>
        <taxon>Caniformia</taxon>
        <taxon>Ursidae</taxon>
        <taxon>Ursus</taxon>
    </lineage>
</organism>
<dbReference type="Proteomes" id="UP000291022">
    <property type="component" value="Unassembled WGS sequence"/>
</dbReference>
<dbReference type="Pfam" id="PF05997">
    <property type="entry name" value="Nop52"/>
    <property type="match status" value="1"/>
</dbReference>
<name>A0A452SR40_URSAM</name>
<dbReference type="GO" id="GO:0030688">
    <property type="term" value="C:preribosome, small subunit precursor"/>
    <property type="evidence" value="ECO:0007669"/>
    <property type="project" value="InterPro"/>
</dbReference>
<keyword evidence="5" id="KW-1185">Reference proteome</keyword>
<dbReference type="PANTHER" id="PTHR13026:SF1">
    <property type="entry name" value="RIBOSOMAL RNA PROCESSING PROTEIN 1 HOMOLOG A"/>
    <property type="match status" value="1"/>
</dbReference>
<evidence type="ECO:0000313" key="5">
    <source>
        <dbReference type="Proteomes" id="UP000291022"/>
    </source>
</evidence>
<sequence>MAALAHSSSCLIQLAQRLAGNEQVTRDRAVKRLRKYIVARTQLAAGGFTHDELLKVWKGLFYCMWMQDKPLLQVILSGGPLGLFRLVRWPHLSCCPLTEPPVLEAQPGRGGSGCPCLWCASVGSGCGEAFRNSAACRPEARWVERPVGAGSRDRVEI</sequence>
<evidence type="ECO:0000256" key="3">
    <source>
        <dbReference type="ARBA" id="ARBA00023242"/>
    </source>
</evidence>
<reference evidence="4" key="2">
    <citation type="submission" date="2025-08" db="UniProtKB">
        <authorList>
            <consortium name="Ensembl"/>
        </authorList>
    </citation>
    <scope>IDENTIFICATION</scope>
</reference>
<evidence type="ECO:0008006" key="6">
    <source>
        <dbReference type="Google" id="ProtNLM"/>
    </source>
</evidence>
<dbReference type="STRING" id="9643.ENSUAMP00000035250"/>
<dbReference type="Ensembl" id="ENSUAMT00000039238.1">
    <property type="protein sequence ID" value="ENSUAMP00000035250.1"/>
    <property type="gene ID" value="ENSUAMG00000026762.1"/>
</dbReference>
<comment type="subcellular location">
    <subcellularLocation>
        <location evidence="1">Nucleus</location>
    </subcellularLocation>
</comment>
<dbReference type="GeneTree" id="ENSGT00390000011821"/>
<dbReference type="GO" id="GO:0005634">
    <property type="term" value="C:nucleus"/>
    <property type="evidence" value="ECO:0007669"/>
    <property type="project" value="UniProtKB-SubCell"/>
</dbReference>
<dbReference type="GO" id="GO:0006364">
    <property type="term" value="P:rRNA processing"/>
    <property type="evidence" value="ECO:0007669"/>
    <property type="project" value="InterPro"/>
</dbReference>
<keyword evidence="3" id="KW-0539">Nucleus</keyword>
<protein>
    <recommendedName>
        <fullName evidence="6">Ribosomal RNA processing 1</fullName>
    </recommendedName>
</protein>
<accession>A0A452SR40</accession>
<evidence type="ECO:0000313" key="4">
    <source>
        <dbReference type="Ensembl" id="ENSUAMP00000035250.1"/>
    </source>
</evidence>
<dbReference type="InterPro" id="IPR010301">
    <property type="entry name" value="RRP1"/>
</dbReference>
<evidence type="ECO:0000256" key="2">
    <source>
        <dbReference type="ARBA" id="ARBA00006374"/>
    </source>
</evidence>
<evidence type="ECO:0000256" key="1">
    <source>
        <dbReference type="ARBA" id="ARBA00004123"/>
    </source>
</evidence>
<comment type="similarity">
    <text evidence="2">Belongs to the RRP1 family.</text>
</comment>
<dbReference type="AlphaFoldDB" id="A0A452SR40"/>
<dbReference type="PANTHER" id="PTHR13026">
    <property type="entry name" value="NNP-1 PROTEIN NOVEL NUCLEAR PROTEIN 1 NOP52"/>
    <property type="match status" value="1"/>
</dbReference>
<reference evidence="5" key="1">
    <citation type="submission" date="2016-06" db="EMBL/GenBank/DDBJ databases">
        <title>De novo assembly and RNA-Seq shows season-dependent expression and editing in black bear kidneys.</title>
        <authorList>
            <person name="Korstanje R."/>
            <person name="Srivastava A."/>
            <person name="Sarsani V.K."/>
            <person name="Sheehan S.M."/>
            <person name="Seger R.L."/>
            <person name="Barter M.E."/>
            <person name="Lindqvist C."/>
            <person name="Brody L.C."/>
            <person name="Mullikin J.C."/>
        </authorList>
    </citation>
    <scope>NUCLEOTIDE SEQUENCE [LARGE SCALE GENOMIC DNA]</scope>
</reference>